<evidence type="ECO:0000313" key="2">
    <source>
        <dbReference type="EMBL" id="ACD54785.1"/>
    </source>
</evidence>
<keyword evidence="1" id="KW-1133">Transmembrane helix</keyword>
<protein>
    <submittedName>
        <fullName evidence="2">Uncharacterized protein</fullName>
    </submittedName>
</protein>
<reference evidence="2" key="1">
    <citation type="journal article" date="2008" name="Science">
        <title>Massive horizontal gene transfer in bdelloid rotifers.</title>
        <authorList>
            <person name="Gladyshev E.A."/>
            <person name="Meselson M.S."/>
            <person name="Arkhipova I.R."/>
        </authorList>
    </citation>
    <scope>NUCLEOTIDE SEQUENCE</scope>
</reference>
<proteinExistence type="predicted"/>
<dbReference type="AlphaFoldDB" id="B3G4N7"/>
<organism evidence="2">
    <name type="scientific">Philodina roseola</name>
    <name type="common">Rotifer</name>
    <dbReference type="NCBI Taxonomy" id="96448"/>
    <lineage>
        <taxon>Eukaryota</taxon>
        <taxon>Metazoa</taxon>
        <taxon>Spiralia</taxon>
        <taxon>Gnathifera</taxon>
        <taxon>Rotifera</taxon>
        <taxon>Eurotatoria</taxon>
        <taxon>Bdelloidea</taxon>
        <taxon>Philodinida</taxon>
        <taxon>Philodinidae</taxon>
        <taxon>Philodina</taxon>
    </lineage>
</organism>
<keyword evidence="1" id="KW-0812">Transmembrane</keyword>
<keyword evidence="1" id="KW-0472">Membrane</keyword>
<evidence type="ECO:0000256" key="1">
    <source>
        <dbReference type="SAM" id="Phobius"/>
    </source>
</evidence>
<dbReference type="EMBL" id="EU643489">
    <property type="protein sequence ID" value="ACD54785.1"/>
    <property type="molecule type" value="Genomic_DNA"/>
</dbReference>
<name>B3G4N7_PHIRO</name>
<sequence length="211" mass="24757">MFDFILYFSLISLSSSSYVAVFLPDNMKMFLKENIFHFHNNSSPFNGNTRHIYCDHSTLEFSPKSDAMNEYKLHFGHVQHMKVLAYAEDENAQAILIHPIGDKDNHISINQYPHITISVSDIKPYEPVYSNDLWKRFMDNQIVQMQFDEKDKPKSIVLKDDENIREWNGKLTGNSKYVETQAYLKIFDDNIDLYGIVCVDNLWKNNKCQKN</sequence>
<feature type="transmembrane region" description="Helical" evidence="1">
    <location>
        <begin position="6"/>
        <end position="23"/>
    </location>
</feature>
<accession>B3G4N7</accession>